<dbReference type="OrthoDB" id="9788924at2"/>
<dbReference type="EMBL" id="CP000449">
    <property type="protein sequence ID" value="ABI66262.1"/>
    <property type="molecule type" value="Genomic_DNA"/>
</dbReference>
<dbReference type="eggNOG" id="COG3980">
    <property type="taxonomic scope" value="Bacteria"/>
</dbReference>
<name>Q0AN75_MARMM</name>
<organism evidence="1 2">
    <name type="scientific">Maricaulis maris (strain MCS10)</name>
    <name type="common">Caulobacter maris</name>
    <dbReference type="NCBI Taxonomy" id="394221"/>
    <lineage>
        <taxon>Bacteria</taxon>
        <taxon>Pseudomonadati</taxon>
        <taxon>Pseudomonadota</taxon>
        <taxon>Alphaproteobacteria</taxon>
        <taxon>Maricaulales</taxon>
        <taxon>Maricaulaceae</taxon>
        <taxon>Maricaulis</taxon>
    </lineage>
</organism>
<proteinExistence type="predicted"/>
<dbReference type="SUPFAM" id="SSF53756">
    <property type="entry name" value="UDP-Glycosyltransferase/glycogen phosphorylase"/>
    <property type="match status" value="1"/>
</dbReference>
<dbReference type="Proteomes" id="UP000001964">
    <property type="component" value="Chromosome"/>
</dbReference>
<keyword evidence="2" id="KW-1185">Reference proteome</keyword>
<dbReference type="GO" id="GO:0016740">
    <property type="term" value="F:transferase activity"/>
    <property type="evidence" value="ECO:0007669"/>
    <property type="project" value="UniProtKB-KW"/>
</dbReference>
<accession>Q0AN75</accession>
<keyword evidence="1" id="KW-0808">Transferase</keyword>
<gene>
    <name evidence="1" type="ordered locus">Mmar10_1970</name>
</gene>
<dbReference type="Gene3D" id="3.40.50.2000">
    <property type="entry name" value="Glycogen Phosphorylase B"/>
    <property type="match status" value="2"/>
</dbReference>
<evidence type="ECO:0000313" key="1">
    <source>
        <dbReference type="EMBL" id="ABI66262.1"/>
    </source>
</evidence>
<protein>
    <submittedName>
        <fullName evidence="1">Spore coat polysaccharide biosynthesis protein predicted glycosyltransferase-like protein</fullName>
    </submittedName>
</protein>
<dbReference type="RefSeq" id="WP_011643907.1">
    <property type="nucleotide sequence ID" value="NC_008347.1"/>
</dbReference>
<dbReference type="HOGENOM" id="CLU_023406_1_0_5"/>
<reference evidence="1 2" key="1">
    <citation type="submission" date="2006-08" db="EMBL/GenBank/DDBJ databases">
        <title>Complete sequence of Maricaulis maris MCS10.</title>
        <authorList>
            <consortium name="US DOE Joint Genome Institute"/>
            <person name="Copeland A."/>
            <person name="Lucas S."/>
            <person name="Lapidus A."/>
            <person name="Barry K."/>
            <person name="Detter J.C."/>
            <person name="Glavina del Rio T."/>
            <person name="Hammon N."/>
            <person name="Israni S."/>
            <person name="Dalin E."/>
            <person name="Tice H."/>
            <person name="Pitluck S."/>
            <person name="Saunders E."/>
            <person name="Brettin T."/>
            <person name="Bruce D."/>
            <person name="Han C."/>
            <person name="Tapia R."/>
            <person name="Gilna P."/>
            <person name="Schmutz J."/>
            <person name="Larimer F."/>
            <person name="Land M."/>
            <person name="Hauser L."/>
            <person name="Kyrpides N."/>
            <person name="Mikhailova N."/>
            <person name="Viollier P."/>
            <person name="Stephens C."/>
            <person name="Richardson P."/>
        </authorList>
    </citation>
    <scope>NUCLEOTIDE SEQUENCE [LARGE SCALE GENOMIC DNA]</scope>
    <source>
        <strain evidence="1 2">MCS10</strain>
    </source>
</reference>
<sequence length="312" mass="32477">MARPFKIAIRADGSKLIGLGHVMRCGALANALAEIGAGIAWLTTTPQHLPAGLSHAVEPVQLDNDEQLADALTARNIHHLVADWHRTDPQRVHSLRANGVHVSLVGNFLQDAVPDLHIRQGFLPGMSPSGAPTLSGPKYLLLPASCEALPPRPVAATARRVLLSLGGTDSPLLARIRDRLAQGFPAIEVDGRGPVGNGPIPPLTEAMRRADIGILAGGTSLHEAAATGLPSLCLPIAANQFERAGHFESAGLGISLDPADPGFDQQFDTALARLVSDQAGRQDMARTGQALVDGGGARRVATHLAALITAGT</sequence>
<dbReference type="KEGG" id="mmr:Mmar10_1970"/>
<dbReference type="AlphaFoldDB" id="Q0AN75"/>
<dbReference type="Gene3D" id="3.40.50.11190">
    <property type="match status" value="1"/>
</dbReference>
<dbReference type="STRING" id="394221.Mmar10_1970"/>
<evidence type="ECO:0000313" key="2">
    <source>
        <dbReference type="Proteomes" id="UP000001964"/>
    </source>
</evidence>